<sequence length="74" mass="8510">MDSLKDVVRADLERRGWEVKDGILYGGDFLLYKGSTEGHTHAEFIVKLYEKLPTYQEILGSVRVATQVKKVYFT</sequence>
<evidence type="ECO:0000256" key="2">
    <source>
        <dbReference type="ARBA" id="ARBA00012573"/>
    </source>
</evidence>
<dbReference type="Pfam" id="PF01974">
    <property type="entry name" value="tRNA_int_endo"/>
    <property type="match status" value="1"/>
</dbReference>
<dbReference type="AlphaFoldDB" id="A0AAU9KBJ9"/>
<dbReference type="GO" id="GO:0005634">
    <property type="term" value="C:nucleus"/>
    <property type="evidence" value="ECO:0007669"/>
    <property type="project" value="UniProtKB-ARBA"/>
</dbReference>
<dbReference type="GO" id="GO:0003676">
    <property type="term" value="F:nucleic acid binding"/>
    <property type="evidence" value="ECO:0007669"/>
    <property type="project" value="InterPro"/>
</dbReference>
<proteinExistence type="inferred from homology"/>
<accession>A0AAU9KBJ9</accession>
<name>A0AAU9KBJ9_9CILI</name>
<reference evidence="5" key="1">
    <citation type="submission" date="2021-09" db="EMBL/GenBank/DDBJ databases">
        <authorList>
            <consortium name="AG Swart"/>
            <person name="Singh M."/>
            <person name="Singh A."/>
            <person name="Seah K."/>
            <person name="Emmerich C."/>
        </authorList>
    </citation>
    <scope>NUCLEOTIDE SEQUENCE</scope>
    <source>
        <strain evidence="5">ATCC30299</strain>
    </source>
</reference>
<dbReference type="Gene3D" id="3.40.1350.10">
    <property type="match status" value="1"/>
</dbReference>
<evidence type="ECO:0000259" key="4">
    <source>
        <dbReference type="Pfam" id="PF01974"/>
    </source>
</evidence>
<keyword evidence="6" id="KW-1185">Reference proteome</keyword>
<evidence type="ECO:0000313" key="5">
    <source>
        <dbReference type="EMBL" id="CAG9334645.1"/>
    </source>
</evidence>
<feature type="domain" description="tRNA intron endonuclease catalytic" evidence="4">
    <location>
        <begin position="7"/>
        <end position="70"/>
    </location>
</feature>
<dbReference type="EMBL" id="CAJZBQ010000058">
    <property type="protein sequence ID" value="CAG9334645.1"/>
    <property type="molecule type" value="Genomic_DNA"/>
</dbReference>
<evidence type="ECO:0000313" key="6">
    <source>
        <dbReference type="Proteomes" id="UP001162131"/>
    </source>
</evidence>
<comment type="catalytic activity">
    <reaction evidence="3">
        <text>pretRNA = a 3'-half-tRNA molecule with a 5'-OH end + a 5'-half-tRNA molecule with a 2',3'-cyclic phosphate end + an intron with a 2',3'-cyclic phosphate and a 5'-hydroxyl terminus.</text>
        <dbReference type="EC" id="4.6.1.16"/>
    </reaction>
</comment>
<protein>
    <recommendedName>
        <fullName evidence="2">tRNA-intron lyase</fullName>
        <ecNumber evidence="2">4.6.1.16</ecNumber>
    </recommendedName>
</protein>
<comment type="caution">
    <text evidence="5">The sequence shown here is derived from an EMBL/GenBank/DDBJ whole genome shotgun (WGS) entry which is preliminary data.</text>
</comment>
<organism evidence="5 6">
    <name type="scientific">Blepharisma stoltei</name>
    <dbReference type="NCBI Taxonomy" id="1481888"/>
    <lineage>
        <taxon>Eukaryota</taxon>
        <taxon>Sar</taxon>
        <taxon>Alveolata</taxon>
        <taxon>Ciliophora</taxon>
        <taxon>Postciliodesmatophora</taxon>
        <taxon>Heterotrichea</taxon>
        <taxon>Heterotrichida</taxon>
        <taxon>Blepharismidae</taxon>
        <taxon>Blepharisma</taxon>
    </lineage>
</organism>
<comment type="similarity">
    <text evidence="1">Belongs to the tRNA-intron endonuclease family.</text>
</comment>
<dbReference type="EC" id="4.6.1.16" evidence="2"/>
<dbReference type="CDD" id="cd22363">
    <property type="entry name" value="tRNA-intron_lyase_C"/>
    <property type="match status" value="1"/>
</dbReference>
<dbReference type="InterPro" id="IPR036167">
    <property type="entry name" value="tRNA_intron_Endo_cat-like_sf"/>
</dbReference>
<evidence type="ECO:0000256" key="3">
    <source>
        <dbReference type="ARBA" id="ARBA00034031"/>
    </source>
</evidence>
<dbReference type="GO" id="GO:0006388">
    <property type="term" value="P:tRNA splicing, via endonucleolytic cleavage and ligation"/>
    <property type="evidence" value="ECO:0007669"/>
    <property type="project" value="InterPro"/>
</dbReference>
<dbReference type="Proteomes" id="UP001162131">
    <property type="component" value="Unassembled WGS sequence"/>
</dbReference>
<dbReference type="InterPro" id="IPR011856">
    <property type="entry name" value="tRNA_endonuc-like_dom_sf"/>
</dbReference>
<evidence type="ECO:0000256" key="1">
    <source>
        <dbReference type="ARBA" id="ARBA00008078"/>
    </source>
</evidence>
<gene>
    <name evidence="5" type="ORF">BSTOLATCC_MIC61255</name>
</gene>
<dbReference type="GO" id="GO:0000213">
    <property type="term" value="F:tRNA-intron lyase activity"/>
    <property type="evidence" value="ECO:0007669"/>
    <property type="project" value="UniProtKB-EC"/>
</dbReference>
<dbReference type="InterPro" id="IPR006677">
    <property type="entry name" value="tRNA_intron_Endonuc_cat-like"/>
</dbReference>
<dbReference type="SUPFAM" id="SSF53032">
    <property type="entry name" value="tRNA-intron endonuclease catalytic domain-like"/>
    <property type="match status" value="1"/>
</dbReference>